<dbReference type="SUPFAM" id="SSF56935">
    <property type="entry name" value="Porins"/>
    <property type="match status" value="1"/>
</dbReference>
<keyword evidence="4" id="KW-0121">Carboxypeptidase</keyword>
<dbReference type="SUPFAM" id="SSF49464">
    <property type="entry name" value="Carboxypeptidase regulatory domain-like"/>
    <property type="match status" value="1"/>
</dbReference>
<dbReference type="EMBL" id="FOJG01000002">
    <property type="protein sequence ID" value="SEW51602.1"/>
    <property type="molecule type" value="Genomic_DNA"/>
</dbReference>
<evidence type="ECO:0000256" key="2">
    <source>
        <dbReference type="SAM" id="SignalP"/>
    </source>
</evidence>
<dbReference type="Gene3D" id="2.60.40.1120">
    <property type="entry name" value="Carboxypeptidase-like, regulatory domain"/>
    <property type="match status" value="1"/>
</dbReference>
<dbReference type="AlphaFoldDB" id="A0A1I0S992"/>
<feature type="region of interest" description="Disordered" evidence="1">
    <location>
        <begin position="382"/>
        <end position="413"/>
    </location>
</feature>
<protein>
    <submittedName>
        <fullName evidence="4">Carboxypeptidase regulatory-like domain-containing protein</fullName>
    </submittedName>
</protein>
<feature type="chain" id="PRO_5011583172" evidence="2">
    <location>
        <begin position="18"/>
        <end position="889"/>
    </location>
</feature>
<evidence type="ECO:0000256" key="1">
    <source>
        <dbReference type="SAM" id="MobiDB-lite"/>
    </source>
</evidence>
<dbReference type="RefSeq" id="WP_089898007.1">
    <property type="nucleotide sequence ID" value="NZ_FOJG01000002.1"/>
</dbReference>
<accession>A0A1I0S992</accession>
<keyword evidence="4" id="KW-0645">Protease</keyword>
<dbReference type="Pfam" id="PF13620">
    <property type="entry name" value="CarboxypepD_reg"/>
    <property type="match status" value="1"/>
</dbReference>
<gene>
    <name evidence="4" type="ORF">SAMN04488122_4362</name>
</gene>
<keyword evidence="2" id="KW-0732">Signal</keyword>
<sequence>MKPLLTLILLVLSTVCAKSQNEQKVLLTGRILEAGSKMPMFGAAVSILNADSSNTPYQAISDVAGRFSIPAIRPGSYQVYIRYLGYQPVMKRISLSKDSLRTALGDLYMVKNGVTLDEVKIIQTPPPVKVKKDTLDYSAAAFKTNSQDNLAQLMRKVPGVEVMPDGALKVNGVLVKTVLIDGKGYFGNDTRMASKYLLSGLVERIQIIDRVPEETDARSSRVDKFEKVINLVIKRSSYNAWNGSASAGIGTEGHYNGGLSLNRLNADQQISIIGGANDVNGFDRNLDPMGNNGRSKIWNAGVNYNQVISPKLSVETSFSVSDNTTNIQSESTRRNTLPDSSFTTQQDQVSHLHAQSQFLTLNLTYQLDSLSTLILRNQLGFGRNDNEQQSNYESRSDRGYLMNSGSSGANEHSNNFQYNSQLIYTRKFKRQGQTLNLQLEYGMGRLSGAPYNHSQTLYTGGDGQARTDSFNLYNKQLNKTNDVQFIATYAHPLAKGQYLDFSYLFSSHLDRNKKDVFDFDPLKQHFDIQNDSLSADQRAGSYIQNMGLGYRKEGKRLDYSLGLNLFLNAQDSRLLNFNQSATQRLTSLLPFLVIKYNIDPTHRLRLDYSSTVLPPSSSQLLPVPDYSNPLLISKGNMDLRASRTDQLSVAYRFINPVSSRSFLVKLSAEFQRDKITENTTLDTLGRQFITPVNINGPISGTIVISNTFPITRLHAFLNANTLFKMSNEVSMNNGMLLNSQRLMGLQSVSFNYSHKQAWDVMAMTNLVYNGNRYGRFYQPDINTLDLYFTLKGNINLPSGFQLGTKINYFQATGREPGYNTDQLIFNFMIGKQLFKKNAALQLLVYDLFDQTNAQSRNVGESYIEDIRTNPLTRFGMLSFTWFFGQKDAR</sequence>
<dbReference type="GO" id="GO:0004180">
    <property type="term" value="F:carboxypeptidase activity"/>
    <property type="evidence" value="ECO:0007669"/>
    <property type="project" value="UniProtKB-KW"/>
</dbReference>
<proteinExistence type="predicted"/>
<evidence type="ECO:0000313" key="5">
    <source>
        <dbReference type="Proteomes" id="UP000199310"/>
    </source>
</evidence>
<dbReference type="OrthoDB" id="9757908at2"/>
<dbReference type="InterPro" id="IPR008969">
    <property type="entry name" value="CarboxyPept-like_regulatory"/>
</dbReference>
<name>A0A1I0S992_9BACT</name>
<feature type="compositionally biased region" description="Polar residues" evidence="1">
    <location>
        <begin position="403"/>
        <end position="413"/>
    </location>
</feature>
<evidence type="ECO:0000259" key="3">
    <source>
        <dbReference type="Pfam" id="PF14905"/>
    </source>
</evidence>
<organism evidence="4 5">
    <name type="scientific">Chitinophaga arvensicola</name>
    <dbReference type="NCBI Taxonomy" id="29529"/>
    <lineage>
        <taxon>Bacteria</taxon>
        <taxon>Pseudomonadati</taxon>
        <taxon>Bacteroidota</taxon>
        <taxon>Chitinophagia</taxon>
        <taxon>Chitinophagales</taxon>
        <taxon>Chitinophagaceae</taxon>
        <taxon>Chitinophaga</taxon>
    </lineage>
</organism>
<keyword evidence="4" id="KW-0378">Hydrolase</keyword>
<dbReference type="InterPro" id="IPR041700">
    <property type="entry name" value="OMP_b-brl_3"/>
</dbReference>
<dbReference type="STRING" id="29529.SAMN04488122_4362"/>
<feature type="signal peptide" evidence="2">
    <location>
        <begin position="1"/>
        <end position="17"/>
    </location>
</feature>
<feature type="domain" description="Outer membrane protein beta-barrel" evidence="3">
    <location>
        <begin position="426"/>
        <end position="728"/>
    </location>
</feature>
<dbReference type="Pfam" id="PF14905">
    <property type="entry name" value="OMP_b-brl_3"/>
    <property type="match status" value="2"/>
</dbReference>
<keyword evidence="5" id="KW-1185">Reference proteome</keyword>
<dbReference type="Proteomes" id="UP000199310">
    <property type="component" value="Unassembled WGS sequence"/>
</dbReference>
<evidence type="ECO:0000313" key="4">
    <source>
        <dbReference type="EMBL" id="SEW51602.1"/>
    </source>
</evidence>
<feature type="region of interest" description="Disordered" evidence="1">
    <location>
        <begin position="321"/>
        <end position="342"/>
    </location>
</feature>
<feature type="domain" description="Outer membrane protein beta-barrel" evidence="3">
    <location>
        <begin position="747"/>
        <end position="881"/>
    </location>
</feature>
<reference evidence="5" key="1">
    <citation type="submission" date="2016-10" db="EMBL/GenBank/DDBJ databases">
        <authorList>
            <person name="Varghese N."/>
            <person name="Submissions S."/>
        </authorList>
    </citation>
    <scope>NUCLEOTIDE SEQUENCE [LARGE SCALE GENOMIC DNA]</scope>
    <source>
        <strain evidence="5">DSM 3695</strain>
    </source>
</reference>